<evidence type="ECO:0000256" key="3">
    <source>
        <dbReference type="SAM" id="Phobius"/>
    </source>
</evidence>
<keyword evidence="3" id="KW-0812">Transmembrane</keyword>
<feature type="transmembrane region" description="Helical" evidence="3">
    <location>
        <begin position="140"/>
        <end position="159"/>
    </location>
</feature>
<dbReference type="Proteomes" id="UP000003755">
    <property type="component" value="Unassembled WGS sequence"/>
</dbReference>
<dbReference type="STRING" id="537007.BLAHAN_05926"/>
<sequence>MMTLVFGMSAQEVCAKEKVDDHLSLEMQVEQNTDENSVNVKIAVQNTGSGQVENLKISGSIPAGMEISDNQSNSLEVETSAPGTREELEYSLVVSSEDDENINDNTKPSDTPNDNSSNDTGTKDDSHKGNNVDTGDHAPIGLYVILGSGALILAAVIVIKKRRLKAMLSLLLCISMVLPLCTGAIPVKAAESTKKVVEVSEEITLNGKTYVINAKAEYDEVEAVQVSGDIVTRAEWIQTLVDAMGYSEHVVEYDEDELPYTDIQEHENLNAILLAYANGFIPENGETEFNPDESATREFAATTSVLALGFVPIQDVVCDDVNEITYKQEVETAVAMDIFRLDNNKFYPTRELSQSEADAAIDGIKGIVDSEKIDESYESDIEYKEGVIELPEDCTYSVDGNRIFLDDQNMAEKLSEGTILVLPDQTPYKLISVTSEDGKYIVETEVPEIEETVDSIDVQGYGTMDMSGFIPAEGVTLVNTYSRAARGNIADASGSLGGPGEIKFDLKKSLGDGELFGTFKIDLPKVLYKADVDLGWSGFDVNNVYLKLPAEIEIDGGFKFYQNDGNFGRPWEPKGGIFELGKVPVTGVPGATVYVQVAIYYSVEGRVHMVYKLDGTTGIQVLNNRLRMIDDLNSKLELPELEASAKIGPRVAGLLEICNRWDLIDFNASVGAGFTGTASVPNLNLFCLDANIYMYGEISALQEGVVGDWLDIGYTWEFWSKDNSPLKKNWHFENLLKVDECTATSKGTIKGMVAKADDRSAAIKNATVTVYDKGNYNEVASDKTDANGNYEIKVKEGEYVVIITADGYISFECDVKVVANEEQYIQTFLLIDEENLGIYGVAEGTIKNAVTGSVISDVQMSFRKGWNKQDGDVVLTTKTDSNGKYQVDLPVGNYTAHMEKAGYVSNTLNIIVLPVSVMQQNGALVPTGDGLPEGDLRIVLTWGSSPSDLDSHLVGPAADGNGYFHIYYSNKQYSYNSTKYADLDLDDTSSYGPETTTIYKKTENGTYSFYVHDYSNRGYSSSTAMSASGAIVEVYVDGQFYAGYPVPTGKQGTYWHVFDYNPTENTITPVNEFKDGITYGASQRARMSTEVQFDMNK</sequence>
<feature type="compositionally biased region" description="Basic and acidic residues" evidence="2">
    <location>
        <begin position="121"/>
        <end position="133"/>
    </location>
</feature>
<gene>
    <name evidence="5" type="ORF">BLAHAN_05926</name>
</gene>
<evidence type="ECO:0000259" key="4">
    <source>
        <dbReference type="Pfam" id="PF00395"/>
    </source>
</evidence>
<dbReference type="InterPro" id="IPR008969">
    <property type="entry name" value="CarboxyPept-like_regulatory"/>
</dbReference>
<comment type="caution">
    <text evidence="5">The sequence shown here is derived from an EMBL/GenBank/DDBJ whole genome shotgun (WGS) entry which is preliminary data.</text>
</comment>
<evidence type="ECO:0000256" key="1">
    <source>
        <dbReference type="ARBA" id="ARBA00022737"/>
    </source>
</evidence>
<dbReference type="SUPFAM" id="SSF49464">
    <property type="entry name" value="Carboxypeptidase regulatory domain-like"/>
    <property type="match status" value="1"/>
</dbReference>
<evidence type="ECO:0000313" key="5">
    <source>
        <dbReference type="EMBL" id="EEX21190.1"/>
    </source>
</evidence>
<feature type="compositionally biased region" description="Polar residues" evidence="2">
    <location>
        <begin position="103"/>
        <end position="120"/>
    </location>
</feature>
<name>C9L944_BLAHA</name>
<feature type="transmembrane region" description="Helical" evidence="3">
    <location>
        <begin position="166"/>
        <end position="185"/>
    </location>
</feature>
<dbReference type="Gene3D" id="2.60.40.1120">
    <property type="entry name" value="Carboxypeptidase-like, regulatory domain"/>
    <property type="match status" value="2"/>
</dbReference>
<feature type="domain" description="SLH" evidence="4">
    <location>
        <begin position="259"/>
        <end position="298"/>
    </location>
</feature>
<keyword evidence="3" id="KW-0472">Membrane</keyword>
<feature type="compositionally biased region" description="Polar residues" evidence="2">
    <location>
        <begin position="68"/>
        <end position="77"/>
    </location>
</feature>
<organism evidence="5 6">
    <name type="scientific">Blautia hansenii DSM 20583</name>
    <dbReference type="NCBI Taxonomy" id="537007"/>
    <lineage>
        <taxon>Bacteria</taxon>
        <taxon>Bacillati</taxon>
        <taxon>Bacillota</taxon>
        <taxon>Clostridia</taxon>
        <taxon>Lachnospirales</taxon>
        <taxon>Lachnospiraceae</taxon>
        <taxon>Blautia</taxon>
    </lineage>
</organism>
<dbReference type="InterPro" id="IPR001119">
    <property type="entry name" value="SLH_dom"/>
</dbReference>
<dbReference type="EMBL" id="ABYU02000027">
    <property type="protein sequence ID" value="EEX21190.1"/>
    <property type="molecule type" value="Genomic_DNA"/>
</dbReference>
<dbReference type="eggNOG" id="COG4676">
    <property type="taxonomic scope" value="Bacteria"/>
</dbReference>
<dbReference type="KEGG" id="bhan:CGC63_15145"/>
<evidence type="ECO:0000313" key="6">
    <source>
        <dbReference type="Proteomes" id="UP000003755"/>
    </source>
</evidence>
<proteinExistence type="predicted"/>
<accession>C9L944</accession>
<dbReference type="AlphaFoldDB" id="C9L944"/>
<dbReference type="Pfam" id="PF00395">
    <property type="entry name" value="SLH"/>
    <property type="match status" value="1"/>
</dbReference>
<dbReference type="SUPFAM" id="SSF49478">
    <property type="entry name" value="Cna protein B-type domain"/>
    <property type="match status" value="1"/>
</dbReference>
<keyword evidence="3" id="KW-1133">Transmembrane helix</keyword>
<keyword evidence="6" id="KW-1185">Reference proteome</keyword>
<dbReference type="HOGENOM" id="CLU_283659_0_0_9"/>
<keyword evidence="1" id="KW-0677">Repeat</keyword>
<reference evidence="5" key="1">
    <citation type="submission" date="2009-09" db="EMBL/GenBank/DDBJ databases">
        <authorList>
            <person name="Weinstock G."/>
            <person name="Sodergren E."/>
            <person name="Clifton S."/>
            <person name="Fulton L."/>
            <person name="Fulton B."/>
            <person name="Courtney L."/>
            <person name="Fronick C."/>
            <person name="Harrison M."/>
            <person name="Strong C."/>
            <person name="Farmer C."/>
            <person name="Delahaunty K."/>
            <person name="Markovic C."/>
            <person name="Hall O."/>
            <person name="Minx P."/>
            <person name="Tomlinson C."/>
            <person name="Mitreva M."/>
            <person name="Nelson J."/>
            <person name="Hou S."/>
            <person name="Wollam A."/>
            <person name="Pepin K.H."/>
            <person name="Johnson M."/>
            <person name="Bhonagiri V."/>
            <person name="Nash W.E."/>
            <person name="Warren W."/>
            <person name="Chinwalla A."/>
            <person name="Mardis E.R."/>
            <person name="Wilson R.K."/>
        </authorList>
    </citation>
    <scope>NUCLEOTIDE SEQUENCE [LARGE SCALE GENOMIC DNA]</scope>
    <source>
        <strain evidence="5">DSM 20583</strain>
    </source>
</reference>
<dbReference type="eggNOG" id="COG4886">
    <property type="taxonomic scope" value="Bacteria"/>
</dbReference>
<feature type="region of interest" description="Disordered" evidence="2">
    <location>
        <begin position="63"/>
        <end position="133"/>
    </location>
</feature>
<protein>
    <submittedName>
        <fullName evidence="5">Sortase B cell surface sorting signal</fullName>
    </submittedName>
</protein>
<evidence type="ECO:0000256" key="2">
    <source>
        <dbReference type="SAM" id="MobiDB-lite"/>
    </source>
</evidence>
<dbReference type="Pfam" id="PF13620">
    <property type="entry name" value="CarboxypepD_reg"/>
    <property type="match status" value="1"/>
</dbReference>